<protein>
    <recommendedName>
        <fullName evidence="4 12">Ribosomal RNA small subunit methyltransferase E</fullName>
        <ecNumber evidence="3 12">2.1.1.193</ecNumber>
    </recommendedName>
</protein>
<feature type="domain" description="Ribosomal RNA small subunit methyltransferase E methyltransferase" evidence="13">
    <location>
        <begin position="73"/>
        <end position="242"/>
    </location>
</feature>
<evidence type="ECO:0000256" key="10">
    <source>
        <dbReference type="ARBA" id="ARBA00025699"/>
    </source>
</evidence>
<evidence type="ECO:0000313" key="15">
    <source>
        <dbReference type="EMBL" id="KYD32935.1"/>
    </source>
</evidence>
<dbReference type="SUPFAM" id="SSF75217">
    <property type="entry name" value="alpha/beta knot"/>
    <property type="match status" value="1"/>
</dbReference>
<gene>
    <name evidence="15" type="ORF">B4110_2740</name>
</gene>
<accession>A0A150N8B6</accession>
<dbReference type="RefSeq" id="WP_015864544.1">
    <property type="nucleotide sequence ID" value="NZ_CP070511.1"/>
</dbReference>
<sequence length="249" mass="28487">MQRYFVSDDQVKNDRLIIQGDDYHHIVRVMRMEKGSELICVLPSNKAVLCKIEQITNEHVIVRVVKWIDEQTELPIQIYIAHGLPKGDKLEFVIQKGTELGASSFIPFVAARSIVKWDAKKANKKLERWKKIAKEAAEQSHRGKIPDVHAPMTIHELIEFAKTVDYRVFAYEEEAKQGNHQTLAAVFQQMKRGHSLLAVFGPEGGFSDEEVELFKHHGFFSCSLGPRILRTETAPLYLLAVASYQFELQ</sequence>
<keyword evidence="7 12" id="KW-0489">Methyltransferase</keyword>
<evidence type="ECO:0000256" key="4">
    <source>
        <dbReference type="ARBA" id="ARBA00013673"/>
    </source>
</evidence>
<dbReference type="Gene3D" id="3.40.1280.10">
    <property type="match status" value="1"/>
</dbReference>
<dbReference type="PATRIC" id="fig|153151.4.peg.2993"/>
<evidence type="ECO:0000256" key="12">
    <source>
        <dbReference type="PIRNR" id="PIRNR015601"/>
    </source>
</evidence>
<dbReference type="GO" id="GO:0005737">
    <property type="term" value="C:cytoplasm"/>
    <property type="evidence" value="ECO:0007669"/>
    <property type="project" value="UniProtKB-SubCell"/>
</dbReference>
<dbReference type="GeneID" id="94899350"/>
<dbReference type="InterPro" id="IPR046887">
    <property type="entry name" value="RsmE_PUA-like"/>
</dbReference>
<comment type="caution">
    <text evidence="15">The sequence shown here is derived from an EMBL/GenBank/DDBJ whole genome shotgun (WGS) entry which is preliminary data.</text>
</comment>
<evidence type="ECO:0000256" key="3">
    <source>
        <dbReference type="ARBA" id="ARBA00012328"/>
    </source>
</evidence>
<dbReference type="SUPFAM" id="SSF88697">
    <property type="entry name" value="PUA domain-like"/>
    <property type="match status" value="1"/>
</dbReference>
<proteinExistence type="inferred from homology"/>
<dbReference type="EMBL" id="LQYW01000005">
    <property type="protein sequence ID" value="KYD32935.1"/>
    <property type="molecule type" value="Genomic_DNA"/>
</dbReference>
<dbReference type="CDD" id="cd18084">
    <property type="entry name" value="RsmE-like"/>
    <property type="match status" value="1"/>
</dbReference>
<dbReference type="InterPro" id="IPR029026">
    <property type="entry name" value="tRNA_m1G_MTases_N"/>
</dbReference>
<dbReference type="PIRSF" id="PIRSF015601">
    <property type="entry name" value="MTase_slr0722"/>
    <property type="match status" value="1"/>
</dbReference>
<evidence type="ECO:0000256" key="8">
    <source>
        <dbReference type="ARBA" id="ARBA00022679"/>
    </source>
</evidence>
<keyword evidence="6 12" id="KW-0698">rRNA processing</keyword>
<dbReference type="NCBIfam" id="NF008692">
    <property type="entry name" value="PRK11713.1-5"/>
    <property type="match status" value="1"/>
</dbReference>
<dbReference type="PANTHER" id="PTHR30027">
    <property type="entry name" value="RIBOSOMAL RNA SMALL SUBUNIT METHYLTRANSFERASE E"/>
    <property type="match status" value="1"/>
</dbReference>
<keyword evidence="5 12" id="KW-0963">Cytoplasm</keyword>
<dbReference type="InterPro" id="IPR029028">
    <property type="entry name" value="Alpha/beta_knot_MTases"/>
</dbReference>
<dbReference type="InterPro" id="IPR006700">
    <property type="entry name" value="RsmE"/>
</dbReference>
<dbReference type="GO" id="GO:0070475">
    <property type="term" value="P:rRNA base methylation"/>
    <property type="evidence" value="ECO:0007669"/>
    <property type="project" value="TreeGrafter"/>
</dbReference>
<dbReference type="Pfam" id="PF04452">
    <property type="entry name" value="Methyltrans_RNA"/>
    <property type="match status" value="1"/>
</dbReference>
<comment type="catalytic activity">
    <reaction evidence="11 12">
        <text>uridine(1498) in 16S rRNA + S-adenosyl-L-methionine = N(3)-methyluridine(1498) in 16S rRNA + S-adenosyl-L-homocysteine + H(+)</text>
        <dbReference type="Rhea" id="RHEA:42920"/>
        <dbReference type="Rhea" id="RHEA-COMP:10283"/>
        <dbReference type="Rhea" id="RHEA-COMP:10284"/>
        <dbReference type="ChEBI" id="CHEBI:15378"/>
        <dbReference type="ChEBI" id="CHEBI:57856"/>
        <dbReference type="ChEBI" id="CHEBI:59789"/>
        <dbReference type="ChEBI" id="CHEBI:65315"/>
        <dbReference type="ChEBI" id="CHEBI:74502"/>
        <dbReference type="EC" id="2.1.1.193"/>
    </reaction>
</comment>
<dbReference type="InterPro" id="IPR015947">
    <property type="entry name" value="PUA-like_sf"/>
</dbReference>
<dbReference type="AlphaFoldDB" id="A0A150N8B6"/>
<dbReference type="EC" id="2.1.1.193" evidence="3 12"/>
<organism evidence="15 16">
    <name type="scientific">Parageobacillus toebii</name>
    <dbReference type="NCBI Taxonomy" id="153151"/>
    <lineage>
        <taxon>Bacteria</taxon>
        <taxon>Bacillati</taxon>
        <taxon>Bacillota</taxon>
        <taxon>Bacilli</taxon>
        <taxon>Bacillales</taxon>
        <taxon>Anoxybacillaceae</taxon>
        <taxon>Parageobacillus</taxon>
    </lineage>
</organism>
<dbReference type="NCBIfam" id="TIGR00046">
    <property type="entry name" value="RsmE family RNA methyltransferase"/>
    <property type="match status" value="1"/>
</dbReference>
<dbReference type="NCBIfam" id="NF008691">
    <property type="entry name" value="PRK11713.1-4"/>
    <property type="match status" value="1"/>
</dbReference>
<evidence type="ECO:0000256" key="5">
    <source>
        <dbReference type="ARBA" id="ARBA00022490"/>
    </source>
</evidence>
<evidence type="ECO:0000256" key="11">
    <source>
        <dbReference type="ARBA" id="ARBA00047944"/>
    </source>
</evidence>
<reference evidence="15 16" key="1">
    <citation type="submission" date="2016-01" db="EMBL/GenBank/DDBJ databases">
        <title>Draft Genome Sequences of Seven Thermophilic Sporeformers Isolated from Foods.</title>
        <authorList>
            <person name="Berendsen E.M."/>
            <person name="Wells-Bennik M.H."/>
            <person name="Krawcyk A.O."/>
            <person name="De Jong A."/>
            <person name="Holsappel S."/>
            <person name="Eijlander R.T."/>
            <person name="Kuipers O.P."/>
        </authorList>
    </citation>
    <scope>NUCLEOTIDE SEQUENCE [LARGE SCALE GENOMIC DNA]</scope>
    <source>
        <strain evidence="15 16">B4110</strain>
    </source>
</reference>
<comment type="function">
    <text evidence="10 12">Specifically methylates the N3 position of the uracil ring of uridine 1498 (m3U1498) in 16S rRNA. Acts on the fully assembled 30S ribosomal subunit.</text>
</comment>
<dbReference type="Gene3D" id="2.40.240.20">
    <property type="entry name" value="Hypothetical PUA domain-like, domain 1"/>
    <property type="match status" value="1"/>
</dbReference>
<dbReference type="Proteomes" id="UP000075324">
    <property type="component" value="Unassembled WGS sequence"/>
</dbReference>
<evidence type="ECO:0000256" key="7">
    <source>
        <dbReference type="ARBA" id="ARBA00022603"/>
    </source>
</evidence>
<comment type="subcellular location">
    <subcellularLocation>
        <location evidence="1 12">Cytoplasm</location>
    </subcellularLocation>
</comment>
<evidence type="ECO:0000256" key="6">
    <source>
        <dbReference type="ARBA" id="ARBA00022552"/>
    </source>
</evidence>
<dbReference type="InterPro" id="IPR046886">
    <property type="entry name" value="RsmE_MTase_dom"/>
</dbReference>
<keyword evidence="8 12" id="KW-0808">Transferase</keyword>
<evidence type="ECO:0000313" key="16">
    <source>
        <dbReference type="Proteomes" id="UP000075324"/>
    </source>
</evidence>
<evidence type="ECO:0000256" key="1">
    <source>
        <dbReference type="ARBA" id="ARBA00004496"/>
    </source>
</evidence>
<comment type="similarity">
    <text evidence="2 12">Belongs to the RNA methyltransferase RsmE family.</text>
</comment>
<name>A0A150N8B6_9BACL</name>
<feature type="domain" description="Ribosomal RNA small subunit methyltransferase E PUA-like" evidence="14">
    <location>
        <begin position="18"/>
        <end position="64"/>
    </location>
</feature>
<evidence type="ECO:0000256" key="9">
    <source>
        <dbReference type="ARBA" id="ARBA00022691"/>
    </source>
</evidence>
<dbReference type="Pfam" id="PF20260">
    <property type="entry name" value="PUA_4"/>
    <property type="match status" value="1"/>
</dbReference>
<evidence type="ECO:0000259" key="14">
    <source>
        <dbReference type="Pfam" id="PF20260"/>
    </source>
</evidence>
<keyword evidence="9 12" id="KW-0949">S-adenosyl-L-methionine</keyword>
<dbReference type="PANTHER" id="PTHR30027:SF3">
    <property type="entry name" value="16S RRNA (URACIL(1498)-N(3))-METHYLTRANSFERASE"/>
    <property type="match status" value="1"/>
</dbReference>
<evidence type="ECO:0000259" key="13">
    <source>
        <dbReference type="Pfam" id="PF04452"/>
    </source>
</evidence>
<dbReference type="GO" id="GO:0070042">
    <property type="term" value="F:rRNA (uridine-N3-)-methyltransferase activity"/>
    <property type="evidence" value="ECO:0007669"/>
    <property type="project" value="TreeGrafter"/>
</dbReference>
<evidence type="ECO:0000256" key="2">
    <source>
        <dbReference type="ARBA" id="ARBA00005528"/>
    </source>
</evidence>